<gene>
    <name evidence="1" type="ORF">QC823_13935</name>
</gene>
<proteinExistence type="predicted"/>
<evidence type="ECO:0000313" key="2">
    <source>
        <dbReference type="Proteomes" id="UP001254564"/>
    </source>
</evidence>
<dbReference type="EMBL" id="JARWAN010000026">
    <property type="protein sequence ID" value="MDR5900081.1"/>
    <property type="molecule type" value="Genomic_DNA"/>
</dbReference>
<evidence type="ECO:0000313" key="1">
    <source>
        <dbReference type="EMBL" id="MDR5900081.1"/>
    </source>
</evidence>
<sequence length="101" mass="11571">MKRYVMIGVLASATLVAGSYFLKEGGRRRINLFTMRRKMMERMMKAMPDNSPPKVITSVLPRLQEQNEQILALLKEQNELLRSDVEACGKTTEDAVANKRR</sequence>
<organism evidence="1 2">
    <name type="scientific">Vreelandella vilamensis</name>
    <dbReference type="NCBI Taxonomy" id="531309"/>
    <lineage>
        <taxon>Bacteria</taxon>
        <taxon>Pseudomonadati</taxon>
        <taxon>Pseudomonadota</taxon>
        <taxon>Gammaproteobacteria</taxon>
        <taxon>Oceanospirillales</taxon>
        <taxon>Halomonadaceae</taxon>
        <taxon>Vreelandella</taxon>
    </lineage>
</organism>
<reference evidence="1 2" key="1">
    <citation type="submission" date="2023-04" db="EMBL/GenBank/DDBJ databases">
        <title>A long-awaited taxogenomic arrangement of the family Halomonadaceae.</title>
        <authorList>
            <person name="De La Haba R."/>
            <person name="Chuvochina M."/>
            <person name="Wittouck S."/>
            <person name="Arahal D.R."/>
            <person name="Sanchez-Porro C."/>
            <person name="Hugenholtz P."/>
            <person name="Ventosa A."/>
        </authorList>
    </citation>
    <scope>NUCLEOTIDE SEQUENCE [LARGE SCALE GENOMIC DNA]</scope>
    <source>
        <strain evidence="1 2">DSM 21020</strain>
    </source>
</reference>
<dbReference type="Proteomes" id="UP001254564">
    <property type="component" value="Unassembled WGS sequence"/>
</dbReference>
<name>A0ABU1H8C5_9GAMM</name>
<comment type="caution">
    <text evidence="1">The sequence shown here is derived from an EMBL/GenBank/DDBJ whole genome shotgun (WGS) entry which is preliminary data.</text>
</comment>
<accession>A0ABU1H8C5</accession>
<dbReference type="RefSeq" id="WP_309656955.1">
    <property type="nucleotide sequence ID" value="NZ_JARWAN010000026.1"/>
</dbReference>
<keyword evidence="2" id="KW-1185">Reference proteome</keyword>
<protein>
    <submittedName>
        <fullName evidence="1">Uncharacterized protein</fullName>
    </submittedName>
</protein>